<dbReference type="AlphaFoldDB" id="A0A202C4G3"/>
<organism evidence="1 2">
    <name type="scientific">Chryseobacterium mucoviscidosis</name>
    <dbReference type="NCBI Taxonomy" id="1945581"/>
    <lineage>
        <taxon>Bacteria</taxon>
        <taxon>Pseudomonadati</taxon>
        <taxon>Bacteroidota</taxon>
        <taxon>Flavobacteriia</taxon>
        <taxon>Flavobacteriales</taxon>
        <taxon>Weeksellaceae</taxon>
        <taxon>Chryseobacterium group</taxon>
        <taxon>Chryseobacterium</taxon>
    </lineage>
</organism>
<reference evidence="2" key="1">
    <citation type="submission" date="2017-02" db="EMBL/GenBank/DDBJ databases">
        <authorList>
            <person name="Tetz G."/>
            <person name="Tetz V."/>
        </authorList>
    </citation>
    <scope>NUCLEOTIDE SEQUENCE [LARGE SCALE GENOMIC DNA]</scope>
    <source>
        <strain evidence="2">VT16-26</strain>
    </source>
</reference>
<evidence type="ECO:0000313" key="2">
    <source>
        <dbReference type="Proteomes" id="UP000196355"/>
    </source>
</evidence>
<dbReference type="RefSeq" id="WP_087708395.1">
    <property type="nucleotide sequence ID" value="NZ_MVAG01000105.1"/>
</dbReference>
<proteinExistence type="predicted"/>
<gene>
    <name evidence="1" type="ORF">B0E34_07765</name>
</gene>
<name>A0A202C4G3_9FLAO</name>
<accession>A0A202C4G3</accession>
<evidence type="ECO:0000313" key="1">
    <source>
        <dbReference type="EMBL" id="OVE58566.1"/>
    </source>
</evidence>
<comment type="caution">
    <text evidence="1">The sequence shown here is derived from an EMBL/GenBank/DDBJ whole genome shotgun (WGS) entry which is preliminary data.</text>
</comment>
<dbReference type="EMBL" id="MVAG01000105">
    <property type="protein sequence ID" value="OVE58566.1"/>
    <property type="molecule type" value="Genomic_DNA"/>
</dbReference>
<protein>
    <submittedName>
        <fullName evidence="1">Uncharacterized protein</fullName>
    </submittedName>
</protein>
<sequence>MKRKIILRLSFLIALLVILWSCRNEDFVQAEKNPQRNNRDFFKHSKSGGINAKSGIDYVAILEAYNREKNFLSTMPDQQGMPI</sequence>
<keyword evidence="2" id="KW-1185">Reference proteome</keyword>
<dbReference type="Proteomes" id="UP000196355">
    <property type="component" value="Unassembled WGS sequence"/>
</dbReference>